<dbReference type="Gene3D" id="1.20.5.1930">
    <property type="match status" value="1"/>
</dbReference>
<dbReference type="RefSeq" id="WP_050695398.1">
    <property type="nucleotide sequence ID" value="NZ_CP012072.1"/>
</dbReference>
<evidence type="ECO:0000256" key="1">
    <source>
        <dbReference type="ARBA" id="ARBA00022679"/>
    </source>
</evidence>
<dbReference type="InterPro" id="IPR050482">
    <property type="entry name" value="Sensor_HK_TwoCompSys"/>
</dbReference>
<evidence type="ECO:0000313" key="7">
    <source>
        <dbReference type="Proteomes" id="UP000595220"/>
    </source>
</evidence>
<dbReference type="GO" id="GO:0016020">
    <property type="term" value="C:membrane"/>
    <property type="evidence" value="ECO:0007669"/>
    <property type="project" value="InterPro"/>
</dbReference>
<keyword evidence="2 6" id="KW-0418">Kinase</keyword>
<reference evidence="6 7" key="1">
    <citation type="submission" date="2020-12" db="EMBL/GenBank/DDBJ databases">
        <title>FDA dAtabase for Regulatory Grade micrObial Sequences (FDA-ARGOS): Supporting development and validation of Infectious Disease Dx tests.</title>
        <authorList>
            <person name="Sproer C."/>
            <person name="Gronow S."/>
            <person name="Severitt S."/>
            <person name="Schroder I."/>
            <person name="Tallon L."/>
            <person name="Sadzewicz L."/>
            <person name="Zhao X."/>
            <person name="Boylan J."/>
            <person name="Ott S."/>
            <person name="Bowen H."/>
            <person name="Vavikolanu K."/>
            <person name="Mehta A."/>
            <person name="Aluvathingal J."/>
            <person name="Nadendla S."/>
            <person name="Lowell S."/>
            <person name="Myers T."/>
            <person name="Yan Y."/>
            <person name="Sichtig H."/>
        </authorList>
    </citation>
    <scope>NUCLEOTIDE SEQUENCE [LARGE SCALE GENOMIC DNA]</scope>
    <source>
        <strain evidence="6 7">FDAARGOS_985</strain>
    </source>
</reference>
<dbReference type="Pfam" id="PF07730">
    <property type="entry name" value="HisKA_3"/>
    <property type="match status" value="1"/>
</dbReference>
<keyword evidence="3" id="KW-0902">Two-component regulatory system</keyword>
<organism evidence="6 7">
    <name type="scientific">Schaalia meyeri</name>
    <dbReference type="NCBI Taxonomy" id="52773"/>
    <lineage>
        <taxon>Bacteria</taxon>
        <taxon>Bacillati</taxon>
        <taxon>Actinomycetota</taxon>
        <taxon>Actinomycetes</taxon>
        <taxon>Actinomycetales</taxon>
        <taxon>Actinomycetaceae</taxon>
        <taxon>Schaalia</taxon>
    </lineage>
</organism>
<feature type="transmembrane region" description="Helical" evidence="4">
    <location>
        <begin position="59"/>
        <end position="79"/>
    </location>
</feature>
<dbReference type="GO" id="GO:0046983">
    <property type="term" value="F:protein dimerization activity"/>
    <property type="evidence" value="ECO:0007669"/>
    <property type="project" value="InterPro"/>
</dbReference>
<proteinExistence type="predicted"/>
<evidence type="ECO:0000259" key="5">
    <source>
        <dbReference type="Pfam" id="PF07730"/>
    </source>
</evidence>
<dbReference type="PANTHER" id="PTHR24421:SF63">
    <property type="entry name" value="SENSOR HISTIDINE KINASE DESK"/>
    <property type="match status" value="1"/>
</dbReference>
<dbReference type="AlphaFoldDB" id="A0AAQ0BWB4"/>
<dbReference type="GO" id="GO:0000155">
    <property type="term" value="F:phosphorelay sensor kinase activity"/>
    <property type="evidence" value="ECO:0007669"/>
    <property type="project" value="InterPro"/>
</dbReference>
<dbReference type="EMBL" id="CP066065">
    <property type="protein sequence ID" value="QQC43766.1"/>
    <property type="molecule type" value="Genomic_DNA"/>
</dbReference>
<evidence type="ECO:0000256" key="2">
    <source>
        <dbReference type="ARBA" id="ARBA00022777"/>
    </source>
</evidence>
<feature type="transmembrane region" description="Helical" evidence="4">
    <location>
        <begin position="29"/>
        <end position="47"/>
    </location>
</feature>
<feature type="domain" description="Signal transduction histidine kinase subgroup 3 dimerisation and phosphoacceptor" evidence="5">
    <location>
        <begin position="202"/>
        <end position="266"/>
    </location>
</feature>
<keyword evidence="1" id="KW-0808">Transferase</keyword>
<dbReference type="Proteomes" id="UP000595220">
    <property type="component" value="Chromosome"/>
</dbReference>
<name>A0AAQ0BWB4_9ACTO</name>
<evidence type="ECO:0000313" key="6">
    <source>
        <dbReference type="EMBL" id="QQC43766.1"/>
    </source>
</evidence>
<keyword evidence="4" id="KW-0812">Transmembrane</keyword>
<dbReference type="Gene3D" id="3.30.565.10">
    <property type="entry name" value="Histidine kinase-like ATPase, C-terminal domain"/>
    <property type="match status" value="1"/>
</dbReference>
<accession>A0AAQ0BWB4</accession>
<dbReference type="PANTHER" id="PTHR24421">
    <property type="entry name" value="NITRATE/NITRITE SENSOR PROTEIN NARX-RELATED"/>
    <property type="match status" value="1"/>
</dbReference>
<keyword evidence="4" id="KW-0472">Membrane</keyword>
<protein>
    <submittedName>
        <fullName evidence="6">Two-component sensor histidine kinase</fullName>
    </submittedName>
</protein>
<evidence type="ECO:0000256" key="3">
    <source>
        <dbReference type="ARBA" id="ARBA00023012"/>
    </source>
</evidence>
<evidence type="ECO:0000256" key="4">
    <source>
        <dbReference type="SAM" id="Phobius"/>
    </source>
</evidence>
<dbReference type="InterPro" id="IPR036890">
    <property type="entry name" value="HATPase_C_sf"/>
</dbReference>
<keyword evidence="7" id="KW-1185">Reference proteome</keyword>
<sequence length="413" mass="44381">MTTTSTPRAAVRPINARTLRDFIARHPTIYSLTWSLPFLVFLAFPISSALDEGLDTLRGAGMLTTSVLIGCTYLATWIVNPVPRQSERLTTRFTATHSFLLGAELAAFAFNHIMGAPGTFPMLSYQASAWVLQSPRRIYPSGTAALVALACAQASADGYPFYYGLYVLFPVIVTTKARHAIDRDNEERLVHQQALLVAKDRERLRLSGDLHDILGHSLTAIHIKAQLAARFLDAGHAEEAAAQVDDLIDMSQSALSDVRAIVAENRRLSPREELESARSLLAVARIDVIITNTGEPPAGIRSSLAGHVIREGVTNAIAHAHPTRVWITLSPTGVSVTNDGYSASFSRSSSGSGTGLEGLRERAATEGTVVWGPTGSTWCVALAFHGAEADSPPAAHERFAIVDAPQPTVKGNL</sequence>
<gene>
    <name evidence="6" type="ORF">I6H42_08355</name>
</gene>
<dbReference type="InterPro" id="IPR011712">
    <property type="entry name" value="Sig_transdc_His_kin_sub3_dim/P"/>
</dbReference>
<dbReference type="SUPFAM" id="SSF55874">
    <property type="entry name" value="ATPase domain of HSP90 chaperone/DNA topoisomerase II/histidine kinase"/>
    <property type="match status" value="1"/>
</dbReference>
<keyword evidence="4" id="KW-1133">Transmembrane helix</keyword>